<dbReference type="EMBL" id="SLXO01000003">
    <property type="protein sequence ID" value="TCP36287.1"/>
    <property type="molecule type" value="Genomic_DNA"/>
</dbReference>
<keyword evidence="6" id="KW-0234">DNA repair</keyword>
<gene>
    <name evidence="6" type="primary">recF</name>
    <name evidence="9" type="ORF">EV659_103174</name>
</gene>
<keyword evidence="6" id="KW-0227">DNA damage</keyword>
<accession>A0A4R2PLG0</accession>
<dbReference type="InterPro" id="IPR027417">
    <property type="entry name" value="P-loop_NTPase"/>
</dbReference>
<protein>
    <recommendedName>
        <fullName evidence="6">DNA replication and repair protein RecF</fullName>
    </recommendedName>
</protein>
<keyword evidence="1 6" id="KW-0963">Cytoplasm</keyword>
<reference evidence="9 10" key="1">
    <citation type="submission" date="2019-03" db="EMBL/GenBank/DDBJ databases">
        <title>Genomic Encyclopedia of Type Strains, Phase IV (KMG-IV): sequencing the most valuable type-strain genomes for metagenomic binning, comparative biology and taxonomic classification.</title>
        <authorList>
            <person name="Goeker M."/>
        </authorList>
    </citation>
    <scope>NUCLEOTIDE SEQUENCE [LARGE SCALE GENOMIC DNA]</scope>
    <source>
        <strain evidence="9 10">DSM 2132</strain>
    </source>
</reference>
<evidence type="ECO:0000313" key="10">
    <source>
        <dbReference type="Proteomes" id="UP000295399"/>
    </source>
</evidence>
<dbReference type="AlphaFoldDB" id="A0A4R2PLG0"/>
<keyword evidence="4 6" id="KW-0067">ATP-binding</keyword>
<name>A0A4R2PLG0_RHOSA</name>
<evidence type="ECO:0000256" key="6">
    <source>
        <dbReference type="HAMAP-Rule" id="MF_00365"/>
    </source>
</evidence>
<dbReference type="InterPro" id="IPR003959">
    <property type="entry name" value="ATPase_AAA_core"/>
</dbReference>
<keyword evidence="2 6" id="KW-0235">DNA replication</keyword>
<proteinExistence type="inferred from homology"/>
<comment type="similarity">
    <text evidence="6">Belongs to the RecF family.</text>
</comment>
<dbReference type="GO" id="GO:0005737">
    <property type="term" value="C:cytoplasm"/>
    <property type="evidence" value="ECO:0007669"/>
    <property type="project" value="UniProtKB-SubCell"/>
</dbReference>
<sequence length="516" mass="52323">MTRVTSQRGDTGSGQTGAGQARSGQAGLGQIGPDQSGPDQFGPAPTAKPARAAAPVAAAGTTEMTATTGGTEMTGTAGTAAASRSSMAALPGPAVARLRLSDFRCYATLDLDLVADPARPVVLTGPNGAGKTNVLEALSFLSPGRGLRRARLVEPARHGGAGGWSVAARLVAADGPVDLGTGIDTAAAAAQARAKGPAGALDADADADADTDGGGDGGDGGADEGERSGADGSRLRRRCRIDGTEASGPAAFDERLCLVWLTPAMDGLFTDAAGVRRRFLDRLVGQVAPGHARALGAYETAQRERQTLLAERGYLGADPGWLRALEGRMAEHGVAVAAARLDAVRRLAATVEAGPETAFPKARLALAGTIEAALAAGAEPAAAADAFRARLKAARAEDARTGRTGCGPQRSDLLVDHAPKAMPARLCSTGEQKALLVGLVLAQARLTAERRGQAPLVLLDEIAAHLDGARRAALFDALRRLGGQVWATGTDRALFAALDGTAQFFEVAEGHILAAG</sequence>
<dbReference type="GO" id="GO:0016887">
    <property type="term" value="F:ATP hydrolysis activity"/>
    <property type="evidence" value="ECO:0007669"/>
    <property type="project" value="InterPro"/>
</dbReference>
<dbReference type="InterPro" id="IPR018078">
    <property type="entry name" value="DNA-binding_RecF_CS"/>
</dbReference>
<dbReference type="Gene3D" id="3.40.50.300">
    <property type="entry name" value="P-loop containing nucleotide triphosphate hydrolases"/>
    <property type="match status" value="1"/>
</dbReference>
<dbReference type="SUPFAM" id="SSF52540">
    <property type="entry name" value="P-loop containing nucleoside triphosphate hydrolases"/>
    <property type="match status" value="1"/>
</dbReference>
<dbReference type="InterPro" id="IPR001238">
    <property type="entry name" value="DNA-binding_RecF"/>
</dbReference>
<keyword evidence="10" id="KW-1185">Reference proteome</keyword>
<dbReference type="Proteomes" id="UP000295399">
    <property type="component" value="Unassembled WGS sequence"/>
</dbReference>
<dbReference type="HAMAP" id="MF_00365">
    <property type="entry name" value="RecF"/>
    <property type="match status" value="1"/>
</dbReference>
<comment type="subcellular location">
    <subcellularLocation>
        <location evidence="6">Cytoplasm</location>
    </subcellularLocation>
</comment>
<dbReference type="GO" id="GO:0006302">
    <property type="term" value="P:double-strand break repair"/>
    <property type="evidence" value="ECO:0007669"/>
    <property type="project" value="TreeGrafter"/>
</dbReference>
<dbReference type="PANTHER" id="PTHR32182:SF0">
    <property type="entry name" value="DNA REPLICATION AND REPAIR PROTEIN RECF"/>
    <property type="match status" value="1"/>
</dbReference>
<dbReference type="GO" id="GO:0009432">
    <property type="term" value="P:SOS response"/>
    <property type="evidence" value="ECO:0007669"/>
    <property type="project" value="UniProtKB-UniRule"/>
</dbReference>
<evidence type="ECO:0000256" key="4">
    <source>
        <dbReference type="ARBA" id="ARBA00022840"/>
    </source>
</evidence>
<evidence type="ECO:0000256" key="5">
    <source>
        <dbReference type="ARBA" id="ARBA00023125"/>
    </source>
</evidence>
<feature type="region of interest" description="Disordered" evidence="7">
    <location>
        <begin position="1"/>
        <end position="79"/>
    </location>
</feature>
<feature type="compositionally biased region" description="Low complexity" evidence="7">
    <location>
        <begin position="43"/>
        <end position="79"/>
    </location>
</feature>
<comment type="caution">
    <text evidence="9">The sequence shown here is derived from an EMBL/GenBank/DDBJ whole genome shotgun (WGS) entry which is preliminary data.</text>
</comment>
<keyword evidence="6" id="KW-0742">SOS response</keyword>
<dbReference type="GO" id="GO:0003697">
    <property type="term" value="F:single-stranded DNA binding"/>
    <property type="evidence" value="ECO:0007669"/>
    <property type="project" value="UniProtKB-UniRule"/>
</dbReference>
<evidence type="ECO:0000256" key="2">
    <source>
        <dbReference type="ARBA" id="ARBA00022705"/>
    </source>
</evidence>
<evidence type="ECO:0000256" key="1">
    <source>
        <dbReference type="ARBA" id="ARBA00022490"/>
    </source>
</evidence>
<feature type="compositionally biased region" description="Acidic residues" evidence="7">
    <location>
        <begin position="203"/>
        <end position="213"/>
    </location>
</feature>
<comment type="function">
    <text evidence="6">The RecF protein is involved in DNA metabolism; it is required for DNA replication and normal SOS inducibility. RecF binds preferentially to single-stranded, linear DNA. It also seems to bind ATP.</text>
</comment>
<dbReference type="Gene3D" id="1.20.1050.90">
    <property type="entry name" value="RecF/RecN/SMC, N-terminal domain"/>
    <property type="match status" value="1"/>
</dbReference>
<feature type="region of interest" description="Disordered" evidence="7">
    <location>
        <begin position="199"/>
        <end position="236"/>
    </location>
</feature>
<dbReference type="PROSITE" id="PS00617">
    <property type="entry name" value="RECF_1"/>
    <property type="match status" value="1"/>
</dbReference>
<feature type="compositionally biased region" description="Polar residues" evidence="7">
    <location>
        <begin position="1"/>
        <end position="10"/>
    </location>
</feature>
<dbReference type="GO" id="GO:0006260">
    <property type="term" value="P:DNA replication"/>
    <property type="evidence" value="ECO:0007669"/>
    <property type="project" value="UniProtKB-UniRule"/>
</dbReference>
<keyword evidence="3 6" id="KW-0547">Nucleotide-binding</keyword>
<dbReference type="InterPro" id="IPR042174">
    <property type="entry name" value="RecF_2"/>
</dbReference>
<organism evidence="9 10">
    <name type="scientific">Rhodothalassium salexigens DSM 2132</name>
    <dbReference type="NCBI Taxonomy" id="1188247"/>
    <lineage>
        <taxon>Bacteria</taxon>
        <taxon>Pseudomonadati</taxon>
        <taxon>Pseudomonadota</taxon>
        <taxon>Alphaproteobacteria</taxon>
        <taxon>Rhodothalassiales</taxon>
        <taxon>Rhodothalassiaceae</taxon>
        <taxon>Rhodothalassium</taxon>
    </lineage>
</organism>
<dbReference type="GO" id="GO:0005524">
    <property type="term" value="F:ATP binding"/>
    <property type="evidence" value="ECO:0007669"/>
    <property type="project" value="UniProtKB-UniRule"/>
</dbReference>
<evidence type="ECO:0000256" key="3">
    <source>
        <dbReference type="ARBA" id="ARBA00022741"/>
    </source>
</evidence>
<dbReference type="PANTHER" id="PTHR32182">
    <property type="entry name" value="DNA REPLICATION AND REPAIR PROTEIN RECF"/>
    <property type="match status" value="1"/>
</dbReference>
<dbReference type="GO" id="GO:0000731">
    <property type="term" value="P:DNA synthesis involved in DNA repair"/>
    <property type="evidence" value="ECO:0007669"/>
    <property type="project" value="TreeGrafter"/>
</dbReference>
<keyword evidence="5 6" id="KW-0238">DNA-binding</keyword>
<dbReference type="Pfam" id="PF13304">
    <property type="entry name" value="AAA_21"/>
    <property type="match status" value="1"/>
</dbReference>
<feature type="domain" description="ATPase AAA-type core" evidence="8">
    <location>
        <begin position="122"/>
        <end position="142"/>
    </location>
</feature>
<feature type="binding site" evidence="6">
    <location>
        <begin position="125"/>
        <end position="132"/>
    </location>
    <ligand>
        <name>ATP</name>
        <dbReference type="ChEBI" id="CHEBI:30616"/>
    </ligand>
</feature>
<dbReference type="FunCoup" id="A0A4R2PLG0">
    <property type="interactions" value="196"/>
</dbReference>
<evidence type="ECO:0000313" key="9">
    <source>
        <dbReference type="EMBL" id="TCP36287.1"/>
    </source>
</evidence>
<dbReference type="PROSITE" id="PS00618">
    <property type="entry name" value="RECF_2"/>
    <property type="match status" value="1"/>
</dbReference>
<evidence type="ECO:0000256" key="7">
    <source>
        <dbReference type="SAM" id="MobiDB-lite"/>
    </source>
</evidence>
<evidence type="ECO:0000259" key="8">
    <source>
        <dbReference type="Pfam" id="PF13304"/>
    </source>
</evidence>
<dbReference type="InParanoid" id="A0A4R2PLG0"/>